<comment type="caution">
    <text evidence="1">The sequence shown here is derived from an EMBL/GenBank/DDBJ whole genome shotgun (WGS) entry which is preliminary data.</text>
</comment>
<gene>
    <name evidence="2" type="ORF">DWB62_004350</name>
    <name evidence="1" type="ORF">GNY23_04350</name>
</gene>
<dbReference type="Proteomes" id="UP000285951">
    <property type="component" value="Unassembled WGS sequence"/>
</dbReference>
<evidence type="ECO:0000313" key="4">
    <source>
        <dbReference type="Proteomes" id="UP000462449"/>
    </source>
</evidence>
<dbReference type="EMBL" id="WOTW01000006">
    <property type="protein sequence ID" value="MUP37040.1"/>
    <property type="molecule type" value="Genomic_DNA"/>
</dbReference>
<organism evidence="1 4">
    <name type="scientific">Labilibaculum euxinus</name>
    <dbReference type="NCBI Taxonomy" id="2686357"/>
    <lineage>
        <taxon>Bacteria</taxon>
        <taxon>Pseudomonadati</taxon>
        <taxon>Bacteroidota</taxon>
        <taxon>Bacteroidia</taxon>
        <taxon>Marinilabiliales</taxon>
        <taxon>Marinifilaceae</taxon>
        <taxon>Labilibaculum</taxon>
    </lineage>
</organism>
<reference evidence="2 3" key="1">
    <citation type="submission" date="2019-11" db="EMBL/GenBank/DDBJ databases">
        <title>Draft genome sequence of Labilibaculum sp. strain SYP isolated from Black Sea.</title>
        <authorList>
            <person name="Yadav S."/>
            <person name="Villanueva L."/>
        </authorList>
    </citation>
    <scope>NUCLEOTIDE SEQUENCE [LARGE SCALE GENOMIC DNA]</scope>
    <source>
        <strain evidence="2 3">44</strain>
    </source>
</reference>
<dbReference type="Proteomes" id="UP000462449">
    <property type="component" value="Unassembled WGS sequence"/>
</dbReference>
<proteinExistence type="predicted"/>
<dbReference type="AlphaFoldDB" id="A0A7M4D311"/>
<accession>A0A7M4D311</accession>
<sequence length="78" mass="8758">MKQIGHSDARMMNSLVQIAISTNRKWNFTDRLLNRVSECLILITGCQIPISECAIQINLQIVSTQSSLKKAGIAHYLE</sequence>
<dbReference type="EMBL" id="QTZN02000006">
    <property type="protein sequence ID" value="MVB06245.1"/>
    <property type="molecule type" value="Genomic_DNA"/>
</dbReference>
<keyword evidence="3" id="KW-1185">Reference proteome</keyword>
<reference evidence="1 4" key="2">
    <citation type="submission" date="2019-12" db="EMBL/GenBank/DDBJ databases">
        <title>Draft genome sequence of Labilibaculum sp. strain 44 isolated from deep waters of Black Sea.</title>
        <authorList>
            <person name="Yadav S."/>
            <person name="Villanueva L."/>
        </authorList>
    </citation>
    <scope>NUCLEOTIDE SEQUENCE [LARGE SCALE GENOMIC DNA]</scope>
    <source>
        <strain evidence="1 4">44</strain>
    </source>
</reference>
<evidence type="ECO:0000313" key="1">
    <source>
        <dbReference type="EMBL" id="MUP37040.1"/>
    </source>
</evidence>
<dbReference type="RefSeq" id="WP_156194884.1">
    <property type="nucleotide sequence ID" value="NZ_QTZN02000006.1"/>
</dbReference>
<name>A0A7M4D311_9BACT</name>
<evidence type="ECO:0000313" key="2">
    <source>
        <dbReference type="EMBL" id="MVB06245.1"/>
    </source>
</evidence>
<evidence type="ECO:0000313" key="3">
    <source>
        <dbReference type="Proteomes" id="UP000285951"/>
    </source>
</evidence>
<protein>
    <submittedName>
        <fullName evidence="1">Uncharacterized protein</fullName>
    </submittedName>
</protein>